<evidence type="ECO:0000313" key="2">
    <source>
        <dbReference type="EMBL" id="MBM6660497.1"/>
    </source>
</evidence>
<evidence type="ECO:0000256" key="1">
    <source>
        <dbReference type="SAM" id="Phobius"/>
    </source>
</evidence>
<dbReference type="AlphaFoldDB" id="A0A938WKC4"/>
<comment type="caution">
    <text evidence="2">The sequence shown here is derived from an EMBL/GenBank/DDBJ whole genome shotgun (WGS) entry which is preliminary data.</text>
</comment>
<feature type="transmembrane region" description="Helical" evidence="1">
    <location>
        <begin position="164"/>
        <end position="188"/>
    </location>
</feature>
<keyword evidence="1" id="KW-0472">Membrane</keyword>
<dbReference type="RefSeq" id="WP_205107306.1">
    <property type="nucleotide sequence ID" value="NZ_JACJJL010000002.1"/>
</dbReference>
<dbReference type="EMBL" id="JACJJL010000002">
    <property type="protein sequence ID" value="MBM6660497.1"/>
    <property type="molecule type" value="Genomic_DNA"/>
</dbReference>
<keyword evidence="1" id="KW-0812">Transmembrane</keyword>
<gene>
    <name evidence="2" type="ORF">H6B30_01795</name>
</gene>
<feature type="transmembrane region" description="Helical" evidence="1">
    <location>
        <begin position="354"/>
        <end position="371"/>
    </location>
</feature>
<protein>
    <submittedName>
        <fullName evidence="2">Uncharacterized protein</fullName>
    </submittedName>
</protein>
<feature type="transmembrane region" description="Helical" evidence="1">
    <location>
        <begin position="84"/>
        <end position="104"/>
    </location>
</feature>
<evidence type="ECO:0000313" key="3">
    <source>
        <dbReference type="Proteomes" id="UP000764045"/>
    </source>
</evidence>
<feature type="transmembrane region" description="Helical" evidence="1">
    <location>
        <begin position="116"/>
        <end position="137"/>
    </location>
</feature>
<feature type="transmembrane region" description="Helical" evidence="1">
    <location>
        <begin position="225"/>
        <end position="241"/>
    </location>
</feature>
<feature type="transmembrane region" description="Helical" evidence="1">
    <location>
        <begin position="5"/>
        <end position="22"/>
    </location>
</feature>
<keyword evidence="1" id="KW-1133">Transmembrane helix</keyword>
<feature type="transmembrane region" description="Helical" evidence="1">
    <location>
        <begin position="200"/>
        <end position="219"/>
    </location>
</feature>
<feature type="transmembrane region" description="Helical" evidence="1">
    <location>
        <begin position="253"/>
        <end position="274"/>
    </location>
</feature>
<reference evidence="2 3" key="1">
    <citation type="journal article" date="2021" name="Sci. Rep.">
        <title>The distribution of antibiotic resistance genes in chicken gut microbiota commensals.</title>
        <authorList>
            <person name="Juricova H."/>
            <person name="Matiasovicova J."/>
            <person name="Kubasova T."/>
            <person name="Cejkova D."/>
            <person name="Rychlik I."/>
        </authorList>
    </citation>
    <scope>NUCLEOTIDE SEQUENCE [LARGE SCALE GENOMIC DNA]</scope>
    <source>
        <strain evidence="2 3">An819</strain>
    </source>
</reference>
<organism evidence="2 3">
    <name type="scientific">Marseilla massiliensis</name>
    <dbReference type="NCBI Taxonomy" id="1841864"/>
    <lineage>
        <taxon>Bacteria</taxon>
        <taxon>Pseudomonadati</taxon>
        <taxon>Bacteroidota</taxon>
        <taxon>Bacteroidia</taxon>
        <taxon>Bacteroidales</taxon>
        <taxon>Prevotellaceae</taxon>
        <taxon>Marseilla</taxon>
    </lineage>
</organism>
<proteinExistence type="predicted"/>
<accession>A0A938WKC4</accession>
<dbReference type="Proteomes" id="UP000764045">
    <property type="component" value="Unassembled WGS sequence"/>
</dbReference>
<name>A0A938WKC4_9BACT</name>
<keyword evidence="3" id="KW-1185">Reference proteome</keyword>
<feature type="transmembrane region" description="Helical" evidence="1">
    <location>
        <begin position="58"/>
        <end position="78"/>
    </location>
</feature>
<sequence length="435" mass="49192">MKAFLVPIVLIATSFFYFPFYFTFLPTVNTKMMMAALGLVVLLVKLGRDGHGYVSKDFFMLSLYAVGVSLASLLAMTLNDTNDGAYLSYIVTMWVWVGAAYFVVNLIKAVHGKVNVELVCFYMIAVGALQCILAMSMDRFPPLKSFVDSFLAGRGFMGKFEGRLYGIGCALDVAGGRFAVLLIMIAFLLPNVMKRKNSTLYVVFLLSAFCIIAIIGNMIGRTASVGMLMALAYILFVLFTKNNIISGEYKRRLSYWVFGTIAVAVVVSVFLYNFDSQWNNYFRFGFEGFFSLVEKGRWEVQSNEMLKQGLIFPDNLWTWIVGDGYMGAMAEDPYYIGNLFYGFYMGTDAGYSRFLFYFGIIGMVAFLAFMFNVCRVCMKRSTIYRYMFVAMLLLNLIIWVKVSTDIFLAFAPFLCISMEEDTDDIEQIVSKVKIC</sequence>